<gene>
    <name evidence="9" type="ORF">BA062_04705</name>
</gene>
<dbReference type="PANTHER" id="PTHR42709:SF6">
    <property type="entry name" value="UNDECAPRENYL PHOSPHATE TRANSPORTER A"/>
    <property type="match status" value="1"/>
</dbReference>
<evidence type="ECO:0000256" key="6">
    <source>
        <dbReference type="ARBA" id="ARBA00023136"/>
    </source>
</evidence>
<dbReference type="OrthoDB" id="9813426at2"/>
<name>A0A318LYT5_9PSEU</name>
<evidence type="ECO:0000256" key="1">
    <source>
        <dbReference type="ARBA" id="ARBA00004651"/>
    </source>
</evidence>
<keyword evidence="10" id="KW-1185">Reference proteome</keyword>
<sequence>MTAQLAQDNSGELGGIAGWAVDLMDVLGGPGAAITVGFDNLFPPIPSELVLPLAGFSAANGTFSLVEALMWTTAGSVLGAIIVFYLGQLLGRDRTRWLICKLPLVKPEDFDKAEEWFAKHGTKAVFLGRMVPLVRSFISLPAGIQRMPFWIFLSLTTLGSLIWNSIFVVAGYALGANWHVVEEYAGVFQIIVIVLGVAAVTLFVVKRLRDRARTPA</sequence>
<comment type="similarity">
    <text evidence="2">Belongs to the DedA family.</text>
</comment>
<feature type="transmembrane region" description="Helical" evidence="7">
    <location>
        <begin position="186"/>
        <end position="205"/>
    </location>
</feature>
<keyword evidence="6 7" id="KW-0472">Membrane</keyword>
<feature type="domain" description="VTT" evidence="8">
    <location>
        <begin position="45"/>
        <end position="172"/>
    </location>
</feature>
<dbReference type="RefSeq" id="WP_110334783.1">
    <property type="nucleotide sequence ID" value="NZ_JBHVKT010000011.1"/>
</dbReference>
<keyword evidence="5 7" id="KW-1133">Transmembrane helix</keyword>
<comment type="subcellular location">
    <subcellularLocation>
        <location evidence="1">Cell membrane</location>
        <topology evidence="1">Multi-pass membrane protein</topology>
    </subcellularLocation>
</comment>
<organism evidence="9 10">
    <name type="scientific">Prauserella flavalba</name>
    <dbReference type="NCBI Taxonomy" id="1477506"/>
    <lineage>
        <taxon>Bacteria</taxon>
        <taxon>Bacillati</taxon>
        <taxon>Actinomycetota</taxon>
        <taxon>Actinomycetes</taxon>
        <taxon>Pseudonocardiales</taxon>
        <taxon>Pseudonocardiaceae</taxon>
        <taxon>Prauserella</taxon>
    </lineage>
</organism>
<evidence type="ECO:0000256" key="2">
    <source>
        <dbReference type="ARBA" id="ARBA00010792"/>
    </source>
</evidence>
<dbReference type="PANTHER" id="PTHR42709">
    <property type="entry name" value="ALKALINE PHOSPHATASE LIKE PROTEIN"/>
    <property type="match status" value="1"/>
</dbReference>
<evidence type="ECO:0000256" key="7">
    <source>
        <dbReference type="SAM" id="Phobius"/>
    </source>
</evidence>
<dbReference type="Proteomes" id="UP000247892">
    <property type="component" value="Unassembled WGS sequence"/>
</dbReference>
<dbReference type="AlphaFoldDB" id="A0A318LYT5"/>
<dbReference type="GO" id="GO:0005886">
    <property type="term" value="C:plasma membrane"/>
    <property type="evidence" value="ECO:0007669"/>
    <property type="project" value="UniProtKB-SubCell"/>
</dbReference>
<accession>A0A318LYT5</accession>
<evidence type="ECO:0000259" key="8">
    <source>
        <dbReference type="Pfam" id="PF09335"/>
    </source>
</evidence>
<evidence type="ECO:0000313" key="10">
    <source>
        <dbReference type="Proteomes" id="UP000247892"/>
    </source>
</evidence>
<evidence type="ECO:0000256" key="3">
    <source>
        <dbReference type="ARBA" id="ARBA00022475"/>
    </source>
</evidence>
<reference evidence="9 10" key="1">
    <citation type="submission" date="2016-07" db="EMBL/GenBank/DDBJ databases">
        <title>Draft genome sequence of Prauserella sp. YIM 121212, isolated from alkaline soil.</title>
        <authorList>
            <person name="Ruckert C."/>
            <person name="Albersmeier A."/>
            <person name="Jiang C.-L."/>
            <person name="Jiang Y."/>
            <person name="Kalinowski J."/>
            <person name="Schneider O."/>
            <person name="Winkler A."/>
            <person name="Zotchev S.B."/>
        </authorList>
    </citation>
    <scope>NUCLEOTIDE SEQUENCE [LARGE SCALE GENOMIC DNA]</scope>
    <source>
        <strain evidence="9 10">YIM 121212</strain>
    </source>
</reference>
<comment type="caution">
    <text evidence="9">The sequence shown here is derived from an EMBL/GenBank/DDBJ whole genome shotgun (WGS) entry which is preliminary data.</text>
</comment>
<evidence type="ECO:0000313" key="9">
    <source>
        <dbReference type="EMBL" id="PXY37908.1"/>
    </source>
</evidence>
<dbReference type="InterPro" id="IPR051311">
    <property type="entry name" value="DedA_domain"/>
</dbReference>
<dbReference type="EMBL" id="MASU01000002">
    <property type="protein sequence ID" value="PXY37908.1"/>
    <property type="molecule type" value="Genomic_DNA"/>
</dbReference>
<feature type="transmembrane region" description="Helical" evidence="7">
    <location>
        <begin position="149"/>
        <end position="174"/>
    </location>
</feature>
<proteinExistence type="inferred from homology"/>
<dbReference type="InterPro" id="IPR032816">
    <property type="entry name" value="VTT_dom"/>
</dbReference>
<keyword evidence="4 7" id="KW-0812">Transmembrane</keyword>
<feature type="transmembrane region" description="Helical" evidence="7">
    <location>
        <begin position="68"/>
        <end position="87"/>
    </location>
</feature>
<dbReference type="Pfam" id="PF09335">
    <property type="entry name" value="VTT_dom"/>
    <property type="match status" value="1"/>
</dbReference>
<protein>
    <recommendedName>
        <fullName evidence="8">VTT domain-containing protein</fullName>
    </recommendedName>
</protein>
<evidence type="ECO:0000256" key="5">
    <source>
        <dbReference type="ARBA" id="ARBA00022989"/>
    </source>
</evidence>
<evidence type="ECO:0000256" key="4">
    <source>
        <dbReference type="ARBA" id="ARBA00022692"/>
    </source>
</evidence>
<keyword evidence="3" id="KW-1003">Cell membrane</keyword>